<keyword evidence="3" id="KW-1185">Reference proteome</keyword>
<comment type="caution">
    <text evidence="2">The sequence shown here is derived from an EMBL/GenBank/DDBJ whole genome shotgun (WGS) entry which is preliminary data.</text>
</comment>
<evidence type="ECO:0000256" key="1">
    <source>
        <dbReference type="SAM" id="SignalP"/>
    </source>
</evidence>
<organism evidence="2 3">
    <name type="scientific">Nonomuraea typhae</name>
    <dbReference type="NCBI Taxonomy" id="2603600"/>
    <lineage>
        <taxon>Bacteria</taxon>
        <taxon>Bacillati</taxon>
        <taxon>Actinomycetota</taxon>
        <taxon>Actinomycetes</taxon>
        <taxon>Streptosporangiales</taxon>
        <taxon>Streptosporangiaceae</taxon>
        <taxon>Nonomuraea</taxon>
    </lineage>
</organism>
<accession>A0ABW7YNQ3</accession>
<dbReference type="EMBL" id="JBITGY010000002">
    <property type="protein sequence ID" value="MFI6497327.1"/>
    <property type="molecule type" value="Genomic_DNA"/>
</dbReference>
<dbReference type="Proteomes" id="UP001612741">
    <property type="component" value="Unassembled WGS sequence"/>
</dbReference>
<evidence type="ECO:0000313" key="3">
    <source>
        <dbReference type="Proteomes" id="UP001612741"/>
    </source>
</evidence>
<feature type="signal peptide" evidence="1">
    <location>
        <begin position="1"/>
        <end position="30"/>
    </location>
</feature>
<feature type="chain" id="PRO_5045538144" description="LysM domain-containing protein" evidence="1">
    <location>
        <begin position="31"/>
        <end position="102"/>
    </location>
</feature>
<name>A0ABW7YNQ3_9ACTN</name>
<sequence length="102" mass="10468">MRSRKRAVALTSSTLLATAVLMGASPAAHAIPENCTTSQPAVNRVAGYCATGTGEHQVAVTVLHVNPAVGWVANVGPWVPAGQVSEAGLPPGTIMSLRINKR</sequence>
<reference evidence="2 3" key="1">
    <citation type="submission" date="2024-10" db="EMBL/GenBank/DDBJ databases">
        <title>The Natural Products Discovery Center: Release of the First 8490 Sequenced Strains for Exploring Actinobacteria Biosynthetic Diversity.</title>
        <authorList>
            <person name="Kalkreuter E."/>
            <person name="Kautsar S.A."/>
            <person name="Yang D."/>
            <person name="Bader C.D."/>
            <person name="Teijaro C.N."/>
            <person name="Fluegel L."/>
            <person name="Davis C.M."/>
            <person name="Simpson J.R."/>
            <person name="Lauterbach L."/>
            <person name="Steele A.D."/>
            <person name="Gui C."/>
            <person name="Meng S."/>
            <person name="Li G."/>
            <person name="Viehrig K."/>
            <person name="Ye F."/>
            <person name="Su P."/>
            <person name="Kiefer A.F."/>
            <person name="Nichols A."/>
            <person name="Cepeda A.J."/>
            <person name="Yan W."/>
            <person name="Fan B."/>
            <person name="Jiang Y."/>
            <person name="Adhikari A."/>
            <person name="Zheng C.-J."/>
            <person name="Schuster L."/>
            <person name="Cowan T.M."/>
            <person name="Smanski M.J."/>
            <person name="Chevrette M.G."/>
            <person name="De Carvalho L.P.S."/>
            <person name="Shen B."/>
        </authorList>
    </citation>
    <scope>NUCLEOTIDE SEQUENCE [LARGE SCALE GENOMIC DNA]</scope>
    <source>
        <strain evidence="2 3">NPDC050545</strain>
    </source>
</reference>
<dbReference type="RefSeq" id="WP_397080076.1">
    <property type="nucleotide sequence ID" value="NZ_JBITGY010000002.1"/>
</dbReference>
<protein>
    <recommendedName>
        <fullName evidence="4">LysM domain-containing protein</fullName>
    </recommendedName>
</protein>
<evidence type="ECO:0008006" key="4">
    <source>
        <dbReference type="Google" id="ProtNLM"/>
    </source>
</evidence>
<evidence type="ECO:0000313" key="2">
    <source>
        <dbReference type="EMBL" id="MFI6497327.1"/>
    </source>
</evidence>
<keyword evidence="1" id="KW-0732">Signal</keyword>
<proteinExistence type="predicted"/>
<gene>
    <name evidence="2" type="ORF">ACIBG2_08090</name>
</gene>